<dbReference type="InterPro" id="IPR027471">
    <property type="entry name" value="YbeD-like_sf"/>
</dbReference>
<proteinExistence type="predicted"/>
<protein>
    <recommendedName>
        <fullName evidence="3">DUF493 domain-containing protein</fullName>
    </recommendedName>
</protein>
<dbReference type="SUPFAM" id="SSF117991">
    <property type="entry name" value="YbeD/HP0495-like"/>
    <property type="match status" value="1"/>
</dbReference>
<organism evidence="1 2">
    <name type="scientific">Chitinophaga jiangningensis</name>
    <dbReference type="NCBI Taxonomy" id="1419482"/>
    <lineage>
        <taxon>Bacteria</taxon>
        <taxon>Pseudomonadati</taxon>
        <taxon>Bacteroidota</taxon>
        <taxon>Chitinophagia</taxon>
        <taxon>Chitinophagales</taxon>
        <taxon>Chitinophagaceae</taxon>
        <taxon>Chitinophaga</taxon>
    </lineage>
</organism>
<sequence>MSTNANNANTGADPYENFRALLQKNVSFPCQYTFKFIVKVDDQKHDQVLAVFAGTDAQITENNSSQGKYRSFSVVVPVKDEEEVIRYYKEVSKIESVIML</sequence>
<dbReference type="Pfam" id="PF04359">
    <property type="entry name" value="DUF493"/>
    <property type="match status" value="1"/>
</dbReference>
<evidence type="ECO:0008006" key="3">
    <source>
        <dbReference type="Google" id="ProtNLM"/>
    </source>
</evidence>
<evidence type="ECO:0000313" key="2">
    <source>
        <dbReference type="Proteomes" id="UP000184420"/>
    </source>
</evidence>
<reference evidence="1 2" key="1">
    <citation type="submission" date="2016-11" db="EMBL/GenBank/DDBJ databases">
        <authorList>
            <person name="Jaros S."/>
            <person name="Januszkiewicz K."/>
            <person name="Wedrychowicz H."/>
        </authorList>
    </citation>
    <scope>NUCLEOTIDE SEQUENCE [LARGE SCALE GENOMIC DNA]</scope>
    <source>
        <strain evidence="1 2">DSM 27406</strain>
    </source>
</reference>
<dbReference type="STRING" id="1419482.SAMN05444266_110187"/>
<evidence type="ECO:0000313" key="1">
    <source>
        <dbReference type="EMBL" id="SHM74146.1"/>
    </source>
</evidence>
<name>A0A1M7L9B5_9BACT</name>
<dbReference type="EMBL" id="FRBL01000010">
    <property type="protein sequence ID" value="SHM74146.1"/>
    <property type="molecule type" value="Genomic_DNA"/>
</dbReference>
<gene>
    <name evidence="1" type="ORF">SAMN05444266_110187</name>
</gene>
<dbReference type="OrthoDB" id="5616097at2"/>
<dbReference type="AlphaFoldDB" id="A0A1M7L9B5"/>
<dbReference type="Proteomes" id="UP000184420">
    <property type="component" value="Unassembled WGS sequence"/>
</dbReference>
<dbReference type="RefSeq" id="WP_073086397.1">
    <property type="nucleotide sequence ID" value="NZ_FRBL01000010.1"/>
</dbReference>
<keyword evidence="2" id="KW-1185">Reference proteome</keyword>
<accession>A0A1M7L9B5</accession>
<dbReference type="Gene3D" id="3.30.70.260">
    <property type="match status" value="1"/>
</dbReference>
<dbReference type="InterPro" id="IPR007454">
    <property type="entry name" value="UPF0250_YbeD-like"/>
</dbReference>